<comment type="caution">
    <text evidence="1">The sequence shown here is derived from an EMBL/GenBank/DDBJ whole genome shotgun (WGS) entry which is preliminary data.</text>
</comment>
<dbReference type="InterPro" id="IPR035074">
    <property type="entry name" value="EspA/CesA-like"/>
</dbReference>
<organism evidence="1 2">
    <name type="scientific">Paraburkholderia graminis</name>
    <dbReference type="NCBI Taxonomy" id="60548"/>
    <lineage>
        <taxon>Bacteria</taxon>
        <taxon>Pseudomonadati</taxon>
        <taxon>Pseudomonadota</taxon>
        <taxon>Betaproteobacteria</taxon>
        <taxon>Burkholderiales</taxon>
        <taxon>Burkholderiaceae</taxon>
        <taxon>Paraburkholderia</taxon>
    </lineage>
</organism>
<dbReference type="EMBL" id="JAVIZN010000001">
    <property type="protein sequence ID" value="MDR6201326.1"/>
    <property type="molecule type" value="Genomic_DNA"/>
</dbReference>
<dbReference type="Proteomes" id="UP001245184">
    <property type="component" value="Unassembled WGS sequence"/>
</dbReference>
<name>A0ABD5C7S7_9BURK</name>
<dbReference type="RefSeq" id="WP_310029480.1">
    <property type="nucleotide sequence ID" value="NZ_JAVIZN010000001.1"/>
</dbReference>
<dbReference type="InterPro" id="IPR005095">
    <property type="entry name" value="EspA"/>
</dbReference>
<accession>A0ABD5C7S7</accession>
<proteinExistence type="predicted"/>
<dbReference type="SUPFAM" id="SSF116927">
    <property type="entry name" value="EspA/CesA-like"/>
    <property type="match status" value="1"/>
</dbReference>
<dbReference type="AlphaFoldDB" id="A0ABD5C7S7"/>
<reference evidence="1 2" key="1">
    <citation type="submission" date="2023-08" db="EMBL/GenBank/DDBJ databases">
        <title>Genome sequencing of plant associated microbes to promote plant fitness in Sorghum bicolor and Oryza sativa.</title>
        <authorList>
            <person name="Coleman-Derr D."/>
        </authorList>
    </citation>
    <scope>NUCLEOTIDE SEQUENCE [LARGE SCALE GENOMIC DNA]</scope>
    <source>
        <strain evidence="1 2">SLBN-33</strain>
    </source>
</reference>
<evidence type="ECO:0000313" key="2">
    <source>
        <dbReference type="Proteomes" id="UP001245184"/>
    </source>
</evidence>
<protein>
    <submittedName>
        <fullName evidence="1">Secreted effector protein SseB</fullName>
    </submittedName>
</protein>
<gene>
    <name evidence="1" type="ORF">QF025_000046</name>
</gene>
<evidence type="ECO:0000313" key="1">
    <source>
        <dbReference type="EMBL" id="MDR6201326.1"/>
    </source>
</evidence>
<dbReference type="Pfam" id="PF03433">
    <property type="entry name" value="EspA"/>
    <property type="match status" value="1"/>
</dbReference>
<sequence length="191" mass="21150">MSTQIHMSPGPVFGNDGKPIGLPSAPADYSDFNLLGFAQEVMMYGVLTMQQLGAEKFAQIKANSKLARDAQEMANRVDKMISETKQDYRGIVPYEVAALMRDNNILVDGKNIDEFQNSKWDKNSPTPVFSKGDLQAIKAAIDNFVSRQTDIGQQANLEIQKITTTFNYLVEAIKTLISKVGDLNQGIMNKL</sequence>